<sequence>MAALRAKTQSAFAHPAAGASRTAAEARRQAVTEAQYGQIYHLQLMVEPKTLSDDVIEQPSSCPGAIRRTSCRSFPATHLAERMSFEQFQPRTSMMFLFAASSNYDKIYSTTMEQSNCTHMDTVEEAVR</sequence>
<evidence type="ECO:0000313" key="1">
    <source>
        <dbReference type="EMBL" id="TNN79160.1"/>
    </source>
</evidence>
<gene>
    <name evidence="1" type="ORF">EYF80_010608</name>
</gene>
<organism evidence="1 2">
    <name type="scientific">Liparis tanakae</name>
    <name type="common">Tanaka's snailfish</name>
    <dbReference type="NCBI Taxonomy" id="230148"/>
    <lineage>
        <taxon>Eukaryota</taxon>
        <taxon>Metazoa</taxon>
        <taxon>Chordata</taxon>
        <taxon>Craniata</taxon>
        <taxon>Vertebrata</taxon>
        <taxon>Euteleostomi</taxon>
        <taxon>Actinopterygii</taxon>
        <taxon>Neopterygii</taxon>
        <taxon>Teleostei</taxon>
        <taxon>Neoteleostei</taxon>
        <taxon>Acanthomorphata</taxon>
        <taxon>Eupercaria</taxon>
        <taxon>Perciformes</taxon>
        <taxon>Cottioidei</taxon>
        <taxon>Cottales</taxon>
        <taxon>Liparidae</taxon>
        <taxon>Liparis</taxon>
    </lineage>
</organism>
<comment type="caution">
    <text evidence="1">The sequence shown here is derived from an EMBL/GenBank/DDBJ whole genome shotgun (WGS) entry which is preliminary data.</text>
</comment>
<reference evidence="1 2" key="1">
    <citation type="submission" date="2019-03" db="EMBL/GenBank/DDBJ databases">
        <title>First draft genome of Liparis tanakae, snailfish: a comprehensive survey of snailfish specific genes.</title>
        <authorList>
            <person name="Kim W."/>
            <person name="Song I."/>
            <person name="Jeong J.-H."/>
            <person name="Kim D."/>
            <person name="Kim S."/>
            <person name="Ryu S."/>
            <person name="Song J.Y."/>
            <person name="Lee S.K."/>
        </authorList>
    </citation>
    <scope>NUCLEOTIDE SEQUENCE [LARGE SCALE GENOMIC DNA]</scope>
    <source>
        <tissue evidence="1">Muscle</tissue>
    </source>
</reference>
<dbReference type="Proteomes" id="UP000314294">
    <property type="component" value="Unassembled WGS sequence"/>
</dbReference>
<accession>A0A4Z2IM88</accession>
<keyword evidence="2" id="KW-1185">Reference proteome</keyword>
<dbReference type="EMBL" id="SRLO01000067">
    <property type="protein sequence ID" value="TNN79160.1"/>
    <property type="molecule type" value="Genomic_DNA"/>
</dbReference>
<evidence type="ECO:0000313" key="2">
    <source>
        <dbReference type="Proteomes" id="UP000314294"/>
    </source>
</evidence>
<dbReference type="AlphaFoldDB" id="A0A4Z2IM88"/>
<protein>
    <submittedName>
        <fullName evidence="1">Uncharacterized protein</fullName>
    </submittedName>
</protein>
<proteinExistence type="predicted"/>
<name>A0A4Z2IM88_9TELE</name>